<dbReference type="GO" id="GO:0005829">
    <property type="term" value="C:cytosol"/>
    <property type="evidence" value="ECO:0007669"/>
    <property type="project" value="TreeGrafter"/>
</dbReference>
<dbReference type="FunFam" id="3.30.1490.190:FF:000001">
    <property type="entry name" value="Ferric uptake regulation protein"/>
    <property type="match status" value="1"/>
</dbReference>
<dbReference type="SUPFAM" id="SSF46785">
    <property type="entry name" value="Winged helix' DNA-binding domain"/>
    <property type="match status" value="1"/>
</dbReference>
<evidence type="ECO:0000256" key="8">
    <source>
        <dbReference type="ARBA" id="ARBA00022833"/>
    </source>
</evidence>
<accession>Q314U2</accession>
<sequence length="144" mass="17024">MQHYTRRFQDFIAEKRMKWTQQREAVVHALWTTEEHVTCEELAARLAAQGRRIGLATVYRNLRLLVDAGLAREFHSGGASVRYERYIEDDHHDHLICERCGNTVEFLDEKLESLQEELARRHDFRLTGHKMYLYGICNRCRSSS</sequence>
<dbReference type="GO" id="GO:1900376">
    <property type="term" value="P:regulation of secondary metabolite biosynthetic process"/>
    <property type="evidence" value="ECO:0007669"/>
    <property type="project" value="TreeGrafter"/>
</dbReference>
<dbReference type="PANTHER" id="PTHR33202">
    <property type="entry name" value="ZINC UPTAKE REGULATION PROTEIN"/>
    <property type="match status" value="1"/>
</dbReference>
<dbReference type="GO" id="GO:0008270">
    <property type="term" value="F:zinc ion binding"/>
    <property type="evidence" value="ECO:0007669"/>
    <property type="project" value="TreeGrafter"/>
</dbReference>
<comment type="cofactor">
    <cofactor evidence="13">
        <name>Zn(2+)</name>
        <dbReference type="ChEBI" id="CHEBI:29105"/>
    </cofactor>
    <text evidence="13">Binds 1 zinc ion per subunit.</text>
</comment>
<name>Q314U2_OLEA2</name>
<evidence type="ECO:0000256" key="6">
    <source>
        <dbReference type="ARBA" id="ARBA00022491"/>
    </source>
</evidence>
<dbReference type="InterPro" id="IPR002481">
    <property type="entry name" value="FUR"/>
</dbReference>
<feature type="binding site" evidence="14">
    <location>
        <position position="112"/>
    </location>
    <ligand>
        <name>Fe cation</name>
        <dbReference type="ChEBI" id="CHEBI:24875"/>
    </ligand>
</feature>
<dbReference type="InterPro" id="IPR043135">
    <property type="entry name" value="Fur_C"/>
</dbReference>
<dbReference type="AlphaFoldDB" id="Q314U2"/>
<feature type="binding site" evidence="14">
    <location>
        <position position="129"/>
    </location>
    <ligand>
        <name>Fe cation</name>
        <dbReference type="ChEBI" id="CHEBI:24875"/>
    </ligand>
</feature>
<evidence type="ECO:0000256" key="2">
    <source>
        <dbReference type="ARBA" id="ARBA00007957"/>
    </source>
</evidence>
<feature type="binding site" evidence="13">
    <location>
        <position position="137"/>
    </location>
    <ligand>
        <name>Zn(2+)</name>
        <dbReference type="ChEBI" id="CHEBI:29105"/>
    </ligand>
</feature>
<comment type="subunit">
    <text evidence="3">Homodimer.</text>
</comment>
<dbReference type="eggNOG" id="COG0735">
    <property type="taxonomic scope" value="Bacteria"/>
</dbReference>
<evidence type="ECO:0000256" key="4">
    <source>
        <dbReference type="ARBA" id="ARBA00020910"/>
    </source>
</evidence>
<dbReference type="KEGG" id="dde:Dde_0753"/>
<dbReference type="InterPro" id="IPR036390">
    <property type="entry name" value="WH_DNA-bd_sf"/>
</dbReference>
<evidence type="ECO:0000256" key="11">
    <source>
        <dbReference type="ARBA" id="ARBA00023125"/>
    </source>
</evidence>
<dbReference type="GO" id="GO:0000976">
    <property type="term" value="F:transcription cis-regulatory region binding"/>
    <property type="evidence" value="ECO:0007669"/>
    <property type="project" value="TreeGrafter"/>
</dbReference>
<comment type="cofactor">
    <cofactor evidence="14">
        <name>Mn(2+)</name>
        <dbReference type="ChEBI" id="CHEBI:29035"/>
    </cofactor>
    <cofactor evidence="14">
        <name>Fe(2+)</name>
        <dbReference type="ChEBI" id="CHEBI:29033"/>
    </cofactor>
    <text evidence="14">Binds 1 Mn(2+) or Fe(2+) ion per subunit.</text>
</comment>
<keyword evidence="5" id="KW-0963">Cytoplasm</keyword>
<evidence type="ECO:0000313" key="15">
    <source>
        <dbReference type="EMBL" id="ABB37554.1"/>
    </source>
</evidence>
<dbReference type="InterPro" id="IPR036388">
    <property type="entry name" value="WH-like_DNA-bd_sf"/>
</dbReference>
<dbReference type="EMBL" id="CP000112">
    <property type="protein sequence ID" value="ABB37554.1"/>
    <property type="molecule type" value="Genomic_DNA"/>
</dbReference>
<feature type="binding site" evidence="14">
    <location>
        <position position="93"/>
    </location>
    <ligand>
        <name>Fe cation</name>
        <dbReference type="ChEBI" id="CHEBI:24875"/>
    </ligand>
</feature>
<evidence type="ECO:0000256" key="9">
    <source>
        <dbReference type="ARBA" id="ARBA00023004"/>
    </source>
</evidence>
<protein>
    <recommendedName>
        <fullName evidence="4">Ferric uptake regulation protein</fullName>
    </recommendedName>
</protein>
<evidence type="ECO:0000256" key="3">
    <source>
        <dbReference type="ARBA" id="ARBA00011738"/>
    </source>
</evidence>
<keyword evidence="11" id="KW-0238">DNA-binding</keyword>
<proteinExistence type="inferred from homology"/>
<dbReference type="CDD" id="cd07153">
    <property type="entry name" value="Fur_like"/>
    <property type="match status" value="1"/>
</dbReference>
<dbReference type="GO" id="GO:0045892">
    <property type="term" value="P:negative regulation of DNA-templated transcription"/>
    <property type="evidence" value="ECO:0007669"/>
    <property type="project" value="TreeGrafter"/>
</dbReference>
<evidence type="ECO:0000313" key="16">
    <source>
        <dbReference type="Proteomes" id="UP000002710"/>
    </source>
</evidence>
<keyword evidence="8 13" id="KW-0862">Zinc</keyword>
<dbReference type="Proteomes" id="UP000002710">
    <property type="component" value="Chromosome"/>
</dbReference>
<dbReference type="GO" id="GO:0003700">
    <property type="term" value="F:DNA-binding transcription factor activity"/>
    <property type="evidence" value="ECO:0007669"/>
    <property type="project" value="InterPro"/>
</dbReference>
<feature type="binding site" evidence="13">
    <location>
        <position position="140"/>
    </location>
    <ligand>
        <name>Zn(2+)</name>
        <dbReference type="ChEBI" id="CHEBI:29105"/>
    </ligand>
</feature>
<feature type="binding site" evidence="13">
    <location>
        <position position="97"/>
    </location>
    <ligand>
        <name>Zn(2+)</name>
        <dbReference type="ChEBI" id="CHEBI:29105"/>
    </ligand>
</feature>
<organism evidence="15 16">
    <name type="scientific">Oleidesulfovibrio alaskensis (strain ATCC BAA-1058 / DSM 17464 / G20)</name>
    <name type="common">Desulfovibrio alaskensis</name>
    <dbReference type="NCBI Taxonomy" id="207559"/>
    <lineage>
        <taxon>Bacteria</taxon>
        <taxon>Pseudomonadati</taxon>
        <taxon>Thermodesulfobacteriota</taxon>
        <taxon>Desulfovibrionia</taxon>
        <taxon>Desulfovibrionales</taxon>
        <taxon>Desulfovibrionaceae</taxon>
        <taxon>Oleidesulfovibrio</taxon>
    </lineage>
</organism>
<evidence type="ECO:0000256" key="1">
    <source>
        <dbReference type="ARBA" id="ARBA00004496"/>
    </source>
</evidence>
<dbReference type="PANTHER" id="PTHR33202:SF2">
    <property type="entry name" value="FERRIC UPTAKE REGULATION PROTEIN"/>
    <property type="match status" value="1"/>
</dbReference>
<keyword evidence="7 13" id="KW-0479">Metal-binding</keyword>
<keyword evidence="12" id="KW-0804">Transcription</keyword>
<keyword evidence="16" id="KW-1185">Reference proteome</keyword>
<dbReference type="RefSeq" id="WP_011366828.1">
    <property type="nucleotide sequence ID" value="NC_007519.1"/>
</dbReference>
<feature type="binding site" evidence="14">
    <location>
        <position position="91"/>
    </location>
    <ligand>
        <name>Fe cation</name>
        <dbReference type="ChEBI" id="CHEBI:24875"/>
    </ligand>
</feature>
<keyword evidence="6" id="KW-0678">Repressor</keyword>
<dbReference type="Gene3D" id="1.10.10.10">
    <property type="entry name" value="Winged helix-like DNA-binding domain superfamily/Winged helix DNA-binding domain"/>
    <property type="match status" value="1"/>
</dbReference>
<evidence type="ECO:0000256" key="5">
    <source>
        <dbReference type="ARBA" id="ARBA00022490"/>
    </source>
</evidence>
<dbReference type="Gene3D" id="3.30.1490.190">
    <property type="match status" value="1"/>
</dbReference>
<reference evidence="15 16" key="1">
    <citation type="journal article" date="2011" name="J. Bacteriol.">
        <title>Complete genome sequence and updated annotation of Desulfovibrio alaskensis G20.</title>
        <authorList>
            <person name="Hauser L.J."/>
            <person name="Land M.L."/>
            <person name="Brown S.D."/>
            <person name="Larimer F."/>
            <person name="Keller K.L."/>
            <person name="Rapp-Giles B.J."/>
            <person name="Price M.N."/>
            <person name="Lin M."/>
            <person name="Bruce D.C."/>
            <person name="Detter J.C."/>
            <person name="Tapia R."/>
            <person name="Han C.S."/>
            <person name="Goodwin L.A."/>
            <person name="Cheng J.F."/>
            <person name="Pitluck S."/>
            <person name="Copeland A."/>
            <person name="Lucas S."/>
            <person name="Nolan M."/>
            <person name="Lapidus A.L."/>
            <person name="Palumbo A.V."/>
            <person name="Wall J.D."/>
        </authorList>
    </citation>
    <scope>NUCLEOTIDE SEQUENCE [LARGE SCALE GENOMIC DNA]</scope>
    <source>
        <strain evidence="16">ATCC BAA 1058 / DSM 17464 / G20</strain>
    </source>
</reference>
<evidence type="ECO:0000256" key="13">
    <source>
        <dbReference type="PIRSR" id="PIRSR602481-1"/>
    </source>
</evidence>
<evidence type="ECO:0000256" key="10">
    <source>
        <dbReference type="ARBA" id="ARBA00023015"/>
    </source>
</evidence>
<gene>
    <name evidence="15" type="ordered locus">Dde_0753</name>
</gene>
<comment type="similarity">
    <text evidence="2">Belongs to the Fur family.</text>
</comment>
<dbReference type="HOGENOM" id="CLU_096072_3_1_7"/>
<dbReference type="STRING" id="207559.Dde_0753"/>
<evidence type="ECO:0000256" key="12">
    <source>
        <dbReference type="ARBA" id="ARBA00023163"/>
    </source>
</evidence>
<keyword evidence="10" id="KW-0805">Transcription regulation</keyword>
<comment type="subcellular location">
    <subcellularLocation>
        <location evidence="1">Cytoplasm</location>
    </subcellularLocation>
</comment>
<evidence type="ECO:0000256" key="14">
    <source>
        <dbReference type="PIRSR" id="PIRSR602481-2"/>
    </source>
</evidence>
<dbReference type="Pfam" id="PF01475">
    <property type="entry name" value="FUR"/>
    <property type="match status" value="1"/>
</dbReference>
<evidence type="ECO:0000256" key="7">
    <source>
        <dbReference type="ARBA" id="ARBA00022723"/>
    </source>
</evidence>
<keyword evidence="9 14" id="KW-0408">Iron</keyword>
<feature type="binding site" evidence="13">
    <location>
        <position position="100"/>
    </location>
    <ligand>
        <name>Zn(2+)</name>
        <dbReference type="ChEBI" id="CHEBI:29105"/>
    </ligand>
</feature>